<dbReference type="EMBL" id="ML006893">
    <property type="protein sequence ID" value="RKP16166.1"/>
    <property type="molecule type" value="Genomic_DNA"/>
</dbReference>
<evidence type="ECO:0000313" key="2">
    <source>
        <dbReference type="Proteomes" id="UP000281549"/>
    </source>
</evidence>
<dbReference type="Proteomes" id="UP000281549">
    <property type="component" value="Unassembled WGS sequence"/>
</dbReference>
<proteinExistence type="predicted"/>
<organism evidence="1 2">
    <name type="scientific">Rozella allomycis (strain CSF55)</name>
    <dbReference type="NCBI Taxonomy" id="988480"/>
    <lineage>
        <taxon>Eukaryota</taxon>
        <taxon>Fungi</taxon>
        <taxon>Fungi incertae sedis</taxon>
        <taxon>Cryptomycota</taxon>
        <taxon>Cryptomycota incertae sedis</taxon>
        <taxon>Rozella</taxon>
    </lineage>
</organism>
<reference evidence="2" key="1">
    <citation type="journal article" date="2018" name="Nat. Microbiol.">
        <title>Leveraging single-cell genomics to expand the fungal tree of life.</title>
        <authorList>
            <person name="Ahrendt S.R."/>
            <person name="Quandt C.A."/>
            <person name="Ciobanu D."/>
            <person name="Clum A."/>
            <person name="Salamov A."/>
            <person name="Andreopoulos B."/>
            <person name="Cheng J.F."/>
            <person name="Woyke T."/>
            <person name="Pelin A."/>
            <person name="Henrissat B."/>
            <person name="Reynolds N.K."/>
            <person name="Benny G.L."/>
            <person name="Smith M.E."/>
            <person name="James T.Y."/>
            <person name="Grigoriev I.V."/>
        </authorList>
    </citation>
    <scope>NUCLEOTIDE SEQUENCE [LARGE SCALE GENOMIC DNA]</scope>
    <source>
        <strain evidence="2">CSF55</strain>
    </source>
</reference>
<feature type="non-terminal residue" evidence="1">
    <location>
        <position position="1"/>
    </location>
</feature>
<evidence type="ECO:0000313" key="1">
    <source>
        <dbReference type="EMBL" id="RKP16166.1"/>
    </source>
</evidence>
<gene>
    <name evidence="1" type="ORF">ROZALSC1DRAFT_25592</name>
</gene>
<accession>A0A4P9YAE0</accession>
<name>A0A4P9YAE0_ROZAC</name>
<protein>
    <submittedName>
        <fullName evidence="1">Uncharacterized protein</fullName>
    </submittedName>
</protein>
<sequence>RDNKGRQLVQASTNAITVNLITPILILSERRQKILRGLTEEYSVDNHPKDNSCSYNLNFNPFDEDSTSKYYANNYLLWNLSHIGLPHYYPCEYVRYNSRVYHYA</sequence>
<dbReference type="AlphaFoldDB" id="A0A4P9YAE0"/>